<name>A0A7W7DQB5_9ACTN</name>
<gene>
    <name evidence="3" type="ORF">BJ965_004714</name>
</gene>
<comment type="caution">
    <text evidence="3">The sequence shown here is derived from an EMBL/GenBank/DDBJ whole genome shotgun (WGS) entry which is preliminary data.</text>
</comment>
<feature type="transmembrane region" description="Helical" evidence="1">
    <location>
        <begin position="311"/>
        <end position="331"/>
    </location>
</feature>
<evidence type="ECO:0000256" key="1">
    <source>
        <dbReference type="SAM" id="Phobius"/>
    </source>
</evidence>
<keyword evidence="1" id="KW-0472">Membrane</keyword>
<keyword evidence="3" id="KW-0808">Transferase</keyword>
<proteinExistence type="predicted"/>
<reference evidence="3 4" key="1">
    <citation type="submission" date="2020-08" db="EMBL/GenBank/DDBJ databases">
        <title>Sequencing the genomes of 1000 actinobacteria strains.</title>
        <authorList>
            <person name="Klenk H.-P."/>
        </authorList>
    </citation>
    <scope>NUCLEOTIDE SEQUENCE [LARGE SCALE GENOMIC DNA]</scope>
    <source>
        <strain evidence="3 4">DSM 40483</strain>
    </source>
</reference>
<dbReference type="GO" id="GO:0016757">
    <property type="term" value="F:glycosyltransferase activity"/>
    <property type="evidence" value="ECO:0007669"/>
    <property type="project" value="UniProtKB-KW"/>
</dbReference>
<keyword evidence="4" id="KW-1185">Reference proteome</keyword>
<keyword evidence="3" id="KW-0328">Glycosyltransferase</keyword>
<dbReference type="EMBL" id="JACHMS010000001">
    <property type="protein sequence ID" value="MBB4714832.1"/>
    <property type="molecule type" value="Genomic_DNA"/>
</dbReference>
<keyword evidence="1" id="KW-1133">Transmembrane helix</keyword>
<evidence type="ECO:0000313" key="3">
    <source>
        <dbReference type="EMBL" id="MBB4714832.1"/>
    </source>
</evidence>
<feature type="transmembrane region" description="Helical" evidence="1">
    <location>
        <begin position="106"/>
        <end position="125"/>
    </location>
</feature>
<protein>
    <submittedName>
        <fullName evidence="3">Arabinofuranosyltransferase</fullName>
        <ecNumber evidence="3">2.4.2.-</ecNumber>
    </submittedName>
</protein>
<dbReference type="Proteomes" id="UP000565089">
    <property type="component" value="Unassembled WGS sequence"/>
</dbReference>
<feature type="transmembrane region" description="Helical" evidence="1">
    <location>
        <begin position="78"/>
        <end position="99"/>
    </location>
</feature>
<dbReference type="GeneID" id="95796687"/>
<keyword evidence="1" id="KW-0812">Transmembrane</keyword>
<evidence type="ECO:0000313" key="4">
    <source>
        <dbReference type="Proteomes" id="UP000565089"/>
    </source>
</evidence>
<accession>A0A7W7DQB5</accession>
<dbReference type="Pfam" id="PF26371">
    <property type="entry name" value="AftB_C"/>
    <property type="match status" value="1"/>
</dbReference>
<dbReference type="InterPro" id="IPR058983">
    <property type="entry name" value="AftB_C"/>
</dbReference>
<dbReference type="RefSeq" id="WP_313666991.1">
    <property type="nucleotide sequence ID" value="NZ_JACHMS010000001.1"/>
</dbReference>
<feature type="transmembrane region" description="Helical" evidence="1">
    <location>
        <begin position="198"/>
        <end position="216"/>
    </location>
</feature>
<feature type="transmembrane region" description="Helical" evidence="1">
    <location>
        <begin position="253"/>
        <end position="273"/>
    </location>
</feature>
<dbReference type="EC" id="2.4.2.-" evidence="3"/>
<sequence>MHRWHTALVAVPTAALFVLGYRRRWICDDGLIYLRPVRQILAGNGPVFNVGERAESSTGTLWQWLLALTTWVTGEDPAFLAVGLGLLLSTAGFAFALLATCRLHRGAGLLLPAGVFVLLAVPPFWSYMTSGLESGLGAFWTGLSWWLLTRTRRGQEARETCTAAFVFGLGPLVRPDLAVVTACFLAAQWWVLRPSRRGTAAVLASAAAVPLAYEVFRAGYYGILVPLPAIAKEASASDWSRGAGYVQETLGPYWLWPVVPVLAALAVLLVRRTRREQRDRAPGRASLAVLLAPLAAGLLLAGYVVRVGGDYMHARMILPALLLLLLPVLVVPATRVTGVAGALLVVWLCAAVSPLRAPFDVRSTPGSFNVRSSDVEGLGDHNPVRTGTWVVNWPALPEGRAMLARAERAPGPTLLYFDAARRLHATPMRADSPYRVVIVGRHLGVTGAAAPLDAYVNDAWGLASPIGAHLALERWSWPGHEKFLRNYWVFAEWAAEHPPQRDLLRAGAPREAVEAARAALGCGELAELRESVRAPLTAERFWRNLTGAVERTRFRFARWPAAAQQALCDRPAGGGSGLTR</sequence>
<dbReference type="AlphaFoldDB" id="A0A7W7DQB5"/>
<evidence type="ECO:0000259" key="2">
    <source>
        <dbReference type="Pfam" id="PF26371"/>
    </source>
</evidence>
<organism evidence="3 4">
    <name type="scientific">Streptomyces luteogriseus</name>
    <dbReference type="NCBI Taxonomy" id="68233"/>
    <lineage>
        <taxon>Bacteria</taxon>
        <taxon>Bacillati</taxon>
        <taxon>Actinomycetota</taxon>
        <taxon>Actinomycetes</taxon>
        <taxon>Kitasatosporales</taxon>
        <taxon>Streptomycetaceae</taxon>
        <taxon>Streptomyces</taxon>
    </lineage>
</organism>
<feature type="transmembrane region" description="Helical" evidence="1">
    <location>
        <begin position="285"/>
        <end position="305"/>
    </location>
</feature>
<feature type="transmembrane region" description="Helical" evidence="1">
    <location>
        <begin position="338"/>
        <end position="355"/>
    </location>
</feature>
<feature type="domain" description="Terminal beta-(1-&gt;2)-arabinofuranosyltransferase C-terminal" evidence="2">
    <location>
        <begin position="418"/>
        <end position="553"/>
    </location>
</feature>